<sequence length="1098" mass="118253">MATTTTTNTTAGAGVEDGEEAEAEHIDGAPATDIFAAYSASPSVRALFPLSREHPADVTESSSLASITLPPTSYPLHEAVSHLHLSQLQLEGVLYATTKHQEFLPSKQRAGFFLGDGAGVGKGRQIAAVILDNVARGRRRHLWVSASADLSRDAQRDLNDVGAPGIRVIDNLKDLDSLKSSQTTDGVLFTTYASLVSTARGRARLDQLVQWLGGSAFDGVIALDECHRAKNSLSETKVAACVLQVQQSLPNARVMYCSATGVSEVAHMQYLDRLGLWGAGTSFKDFAEFSRAMKDRGLGFMEQLAMELKSDGKYLARSLSFRGAEFVERVVQLTDDDIVRYDASATFWRRLRLATEAANMAASTGSEAGNVMKAFYAAQQRFFRIISVSMKVDAIVADARKALSSGHSVVIGLQSTGEAAAAALNLEPGAYAGWVSSARRTILGFLESQFPRSAGGGGDDEMYASLVKEANALPLPNNFIDTILDALGGPKQVAEMTGRKGRVVRDATGVPRYELRAGGDGGGDAMLQSLNVEEAKAFQSGRKLVAIISDAASTGVSLHADRRAGNQRRRVHITAELPWSADKAIQQLGRTHRSNQTSGPMYQLMVTNLGGERRFLSAVARRLQGLGALTRGDRRAASGLDLSDSHLDTPFGRRALKRMYDAIVTEATQLPPGVTAAPLVEHCDVEVSQVLANSPPAFPAALHASLLAKVKLLCVSEDGIATSRIDTDKILGDVRRFLNRLLACEVRMQQLLFAYFLQCLSSELAIAKSSGRYAEGISDLPGAVKRSHPPELENSGGKTTGPGPLEFWRDPNNARAITVRHDLTVDRGVSFAMALERRRLASDGGDMDGFYQSRRPQWGRHLPILALRKPGQRSAFVITRPNTGQSYFEMDSEDLRAKYQLKSDDDDELRSTWDAIYDATLHDGFPPGHEAGRRLTNVCLLGGSVVSLWGVLETTLRKKEHQIAKSERSMRVVRAELDDGSRVIGVRFPAAFLGDVLVGLLSSSSMDAGNEAASVQLTPSSQVEAPASVKPKQLERAKSKPRTIASFFQKKAPRQAVDDEGGLGGSGGGGGGTKRKERDDGDDEHCGSSAQHVVVVVE</sequence>
<dbReference type="Pfam" id="PF13871">
    <property type="entry name" value="Helicase_C_4"/>
    <property type="match status" value="1"/>
</dbReference>
<dbReference type="OrthoDB" id="421838at2759"/>
<feature type="compositionally biased region" description="Low complexity" evidence="2">
    <location>
        <begin position="1"/>
        <end position="14"/>
    </location>
</feature>
<evidence type="ECO:0000256" key="2">
    <source>
        <dbReference type="SAM" id="MobiDB-lite"/>
    </source>
</evidence>
<keyword evidence="7" id="KW-1185">Reference proteome</keyword>
<name>A0A830HKN9_9CHLO</name>
<dbReference type="EMBL" id="BNJQ01000017">
    <property type="protein sequence ID" value="GHP07714.1"/>
    <property type="molecule type" value="Genomic_DNA"/>
</dbReference>
<accession>A0A830HKN9</accession>
<evidence type="ECO:0000259" key="4">
    <source>
        <dbReference type="Pfam" id="PF13872"/>
    </source>
</evidence>
<gene>
    <name evidence="6" type="ORF">PPROV_000645600</name>
</gene>
<dbReference type="Pfam" id="PF13872">
    <property type="entry name" value="AAA_34"/>
    <property type="match status" value="1"/>
</dbReference>
<feature type="domain" description="SBNO alpha/beta" evidence="5">
    <location>
        <begin position="832"/>
        <end position="921"/>
    </location>
</feature>
<dbReference type="InterPro" id="IPR026741">
    <property type="entry name" value="SNO"/>
</dbReference>
<dbReference type="InterPro" id="IPR026937">
    <property type="entry name" value="SBNO_Helicase_C_dom"/>
</dbReference>
<dbReference type="GO" id="GO:0006355">
    <property type="term" value="P:regulation of DNA-templated transcription"/>
    <property type="evidence" value="ECO:0007669"/>
    <property type="project" value="InterPro"/>
</dbReference>
<organism evidence="6 7">
    <name type="scientific">Pycnococcus provasolii</name>
    <dbReference type="NCBI Taxonomy" id="41880"/>
    <lineage>
        <taxon>Eukaryota</taxon>
        <taxon>Viridiplantae</taxon>
        <taxon>Chlorophyta</taxon>
        <taxon>Pseudoscourfieldiophyceae</taxon>
        <taxon>Pseudoscourfieldiales</taxon>
        <taxon>Pycnococcaceae</taxon>
        <taxon>Pycnococcus</taxon>
    </lineage>
</organism>
<dbReference type="Pfam" id="PF25373">
    <property type="entry name" value="SBNO"/>
    <property type="match status" value="1"/>
</dbReference>
<feature type="compositionally biased region" description="Polar residues" evidence="2">
    <location>
        <begin position="1013"/>
        <end position="1023"/>
    </location>
</feature>
<dbReference type="InterPro" id="IPR027417">
    <property type="entry name" value="P-loop_NTPase"/>
</dbReference>
<evidence type="ECO:0000259" key="3">
    <source>
        <dbReference type="Pfam" id="PF13871"/>
    </source>
</evidence>
<feature type="domain" description="Strawberry notch helicase C" evidence="3">
    <location>
        <begin position="478"/>
        <end position="779"/>
    </location>
</feature>
<feature type="region of interest" description="Disordered" evidence="2">
    <location>
        <begin position="1012"/>
        <end position="1098"/>
    </location>
</feature>
<evidence type="ECO:0000313" key="7">
    <source>
        <dbReference type="Proteomes" id="UP000660262"/>
    </source>
</evidence>
<dbReference type="SUPFAM" id="SSF52540">
    <property type="entry name" value="P-loop containing nucleoside triphosphate hydrolases"/>
    <property type="match status" value="2"/>
</dbReference>
<dbReference type="Proteomes" id="UP000660262">
    <property type="component" value="Unassembled WGS sequence"/>
</dbReference>
<dbReference type="GO" id="GO:0005634">
    <property type="term" value="C:nucleus"/>
    <property type="evidence" value="ECO:0007669"/>
    <property type="project" value="TreeGrafter"/>
</dbReference>
<feature type="region of interest" description="Disordered" evidence="2">
    <location>
        <begin position="1"/>
        <end position="22"/>
    </location>
</feature>
<evidence type="ECO:0000256" key="1">
    <source>
        <dbReference type="ARBA" id="ARBA00006992"/>
    </source>
</evidence>
<feature type="domain" description="Strawberry notch AAA" evidence="4">
    <location>
        <begin position="53"/>
        <end position="343"/>
    </location>
</feature>
<feature type="region of interest" description="Disordered" evidence="2">
    <location>
        <begin position="784"/>
        <end position="807"/>
    </location>
</feature>
<dbReference type="GO" id="GO:0031490">
    <property type="term" value="F:chromatin DNA binding"/>
    <property type="evidence" value="ECO:0007669"/>
    <property type="project" value="TreeGrafter"/>
</dbReference>
<feature type="compositionally biased region" description="Gly residues" evidence="2">
    <location>
        <begin position="1062"/>
        <end position="1072"/>
    </location>
</feature>
<proteinExistence type="inferred from homology"/>
<dbReference type="PANTHER" id="PTHR12706:SF33">
    <property type="entry name" value="PROTEIN WITH HELICASE_C DOMAIN"/>
    <property type="match status" value="1"/>
</dbReference>
<dbReference type="AlphaFoldDB" id="A0A830HKN9"/>
<dbReference type="InterPro" id="IPR057332">
    <property type="entry name" value="SBNO_a/b_dom"/>
</dbReference>
<comment type="similarity">
    <text evidence="1">Belongs to the SBNO family.</text>
</comment>
<protein>
    <recommendedName>
        <fullName evidence="8">Strawberry notch helicase C domain-containing protein</fullName>
    </recommendedName>
</protein>
<reference evidence="6" key="1">
    <citation type="submission" date="2020-10" db="EMBL/GenBank/DDBJ databases">
        <title>Unveiling of a novel bifunctional photoreceptor, Dualchrome1, isolated from a cosmopolitan green alga.</title>
        <authorList>
            <person name="Suzuki S."/>
            <person name="Kawachi M."/>
        </authorList>
    </citation>
    <scope>NUCLEOTIDE SEQUENCE</scope>
    <source>
        <strain evidence="6">NIES 2893</strain>
    </source>
</reference>
<evidence type="ECO:0000313" key="6">
    <source>
        <dbReference type="EMBL" id="GHP07714.1"/>
    </source>
</evidence>
<dbReference type="PANTHER" id="PTHR12706">
    <property type="entry name" value="STRAWBERRY NOTCH-RELATED"/>
    <property type="match status" value="1"/>
</dbReference>
<dbReference type="InterPro" id="IPR039187">
    <property type="entry name" value="SNO_AAA"/>
</dbReference>
<comment type="caution">
    <text evidence="6">The sequence shown here is derived from an EMBL/GenBank/DDBJ whole genome shotgun (WGS) entry which is preliminary data.</text>
</comment>
<dbReference type="Gene3D" id="3.40.50.300">
    <property type="entry name" value="P-loop containing nucleotide triphosphate hydrolases"/>
    <property type="match status" value="1"/>
</dbReference>
<evidence type="ECO:0000259" key="5">
    <source>
        <dbReference type="Pfam" id="PF25373"/>
    </source>
</evidence>
<evidence type="ECO:0008006" key="8">
    <source>
        <dbReference type="Google" id="ProtNLM"/>
    </source>
</evidence>
<dbReference type="GO" id="GO:0042393">
    <property type="term" value="F:histone binding"/>
    <property type="evidence" value="ECO:0007669"/>
    <property type="project" value="TreeGrafter"/>
</dbReference>